<sequence>MARFLPGISEKKEFTIARSNVFWLVDFDLPEGVKEQVSLKELALVHGTLLMGFYCDPLPGDVITYRGYKWRVTERQFSPNRYRSKEDRCIPTLLVEYMGQVDSD</sequence>
<name>A0ABV0KVM6_9CYAN</name>
<evidence type="ECO:0000313" key="2">
    <source>
        <dbReference type="Proteomes" id="UP001476950"/>
    </source>
</evidence>
<dbReference type="EMBL" id="JAMPLM010000062">
    <property type="protein sequence ID" value="MEP1062340.1"/>
    <property type="molecule type" value="Genomic_DNA"/>
</dbReference>
<reference evidence="1 2" key="1">
    <citation type="submission" date="2022-04" db="EMBL/GenBank/DDBJ databases">
        <title>Positive selection, recombination, and allopatry shape intraspecific diversity of widespread and dominant cyanobacteria.</title>
        <authorList>
            <person name="Wei J."/>
            <person name="Shu W."/>
            <person name="Hu C."/>
        </authorList>
    </citation>
    <scope>NUCLEOTIDE SEQUENCE [LARGE SCALE GENOMIC DNA]</scope>
    <source>
        <strain evidence="1 2">AS-A4</strain>
    </source>
</reference>
<protein>
    <submittedName>
        <fullName evidence="1">Uncharacterized protein</fullName>
    </submittedName>
</protein>
<organism evidence="1 2">
    <name type="scientific">Stenomitos frigidus AS-A4</name>
    <dbReference type="NCBI Taxonomy" id="2933935"/>
    <lineage>
        <taxon>Bacteria</taxon>
        <taxon>Bacillati</taxon>
        <taxon>Cyanobacteriota</taxon>
        <taxon>Cyanophyceae</taxon>
        <taxon>Leptolyngbyales</taxon>
        <taxon>Leptolyngbyaceae</taxon>
        <taxon>Stenomitos</taxon>
    </lineage>
</organism>
<gene>
    <name evidence="1" type="ORF">NDI38_28610</name>
</gene>
<keyword evidence="2" id="KW-1185">Reference proteome</keyword>
<dbReference type="RefSeq" id="WP_190446159.1">
    <property type="nucleotide sequence ID" value="NZ_JAMPLM010000062.1"/>
</dbReference>
<dbReference type="Proteomes" id="UP001476950">
    <property type="component" value="Unassembled WGS sequence"/>
</dbReference>
<proteinExistence type="predicted"/>
<accession>A0ABV0KVM6</accession>
<comment type="caution">
    <text evidence="1">The sequence shown here is derived from an EMBL/GenBank/DDBJ whole genome shotgun (WGS) entry which is preliminary data.</text>
</comment>
<evidence type="ECO:0000313" key="1">
    <source>
        <dbReference type="EMBL" id="MEP1062340.1"/>
    </source>
</evidence>